<evidence type="ECO:0000313" key="2">
    <source>
        <dbReference type="EMBL" id="KAJ8063335.1"/>
    </source>
</evidence>
<comment type="caution">
    <text evidence="2">The sequence shown here is derived from an EMBL/GenBank/DDBJ whole genome shotgun (WGS) entry which is preliminary data.</text>
</comment>
<protein>
    <submittedName>
        <fullName evidence="2">Uncharacterized protein</fullName>
    </submittedName>
</protein>
<feature type="compositionally biased region" description="Polar residues" evidence="1">
    <location>
        <begin position="19"/>
        <end position="32"/>
    </location>
</feature>
<evidence type="ECO:0000313" key="3">
    <source>
        <dbReference type="Proteomes" id="UP001152300"/>
    </source>
</evidence>
<accession>A0A9X0AIB7</accession>
<feature type="region of interest" description="Disordered" evidence="1">
    <location>
        <begin position="1"/>
        <end position="75"/>
    </location>
</feature>
<proteinExistence type="predicted"/>
<evidence type="ECO:0000256" key="1">
    <source>
        <dbReference type="SAM" id="MobiDB-lite"/>
    </source>
</evidence>
<name>A0A9X0AIB7_9HELO</name>
<organism evidence="2 3">
    <name type="scientific">Sclerotinia nivalis</name>
    <dbReference type="NCBI Taxonomy" id="352851"/>
    <lineage>
        <taxon>Eukaryota</taxon>
        <taxon>Fungi</taxon>
        <taxon>Dikarya</taxon>
        <taxon>Ascomycota</taxon>
        <taxon>Pezizomycotina</taxon>
        <taxon>Leotiomycetes</taxon>
        <taxon>Helotiales</taxon>
        <taxon>Sclerotiniaceae</taxon>
        <taxon>Sclerotinia</taxon>
    </lineage>
</organism>
<sequence>MGKEDSSEISSPIGGSFHVRNSQESVSGNHQSGEFWKGTCETGSVNASKGNNDSGAEETEHCAFTPKPKSYSWNN</sequence>
<feature type="compositionally biased region" description="Polar residues" evidence="1">
    <location>
        <begin position="41"/>
        <end position="54"/>
    </location>
</feature>
<dbReference type="AlphaFoldDB" id="A0A9X0AIB7"/>
<dbReference type="Proteomes" id="UP001152300">
    <property type="component" value="Unassembled WGS sequence"/>
</dbReference>
<reference evidence="2" key="1">
    <citation type="submission" date="2022-11" db="EMBL/GenBank/DDBJ databases">
        <title>Genome Resource of Sclerotinia nivalis Strain SnTB1, a Plant Pathogen Isolated from American Ginseng.</title>
        <authorList>
            <person name="Fan S."/>
        </authorList>
    </citation>
    <scope>NUCLEOTIDE SEQUENCE</scope>
    <source>
        <strain evidence="2">SnTB1</strain>
    </source>
</reference>
<dbReference type="EMBL" id="JAPEIS010000009">
    <property type="protein sequence ID" value="KAJ8063335.1"/>
    <property type="molecule type" value="Genomic_DNA"/>
</dbReference>
<gene>
    <name evidence="2" type="ORF">OCU04_008564</name>
</gene>
<keyword evidence="3" id="KW-1185">Reference proteome</keyword>